<evidence type="ECO:0000259" key="10">
    <source>
        <dbReference type="Pfam" id="PF13847"/>
    </source>
</evidence>
<feature type="transmembrane region" description="Helical" evidence="9">
    <location>
        <begin position="133"/>
        <end position="153"/>
    </location>
</feature>
<comment type="caution">
    <text evidence="11">The sequence shown here is derived from an EMBL/GenBank/DDBJ whole genome shotgun (WGS) entry which is preliminary data.</text>
</comment>
<proteinExistence type="inferred from homology"/>
<evidence type="ECO:0000313" key="11">
    <source>
        <dbReference type="EMBL" id="CAH3043524.1"/>
    </source>
</evidence>
<feature type="domain" description="Methyltransferase" evidence="10">
    <location>
        <begin position="71"/>
        <end position="131"/>
    </location>
</feature>
<keyword evidence="9" id="KW-0812">Transmembrane</keyword>
<feature type="domain" description="Methyltransferase" evidence="10">
    <location>
        <begin position="170"/>
        <end position="262"/>
    </location>
</feature>
<comment type="catalytic activity">
    <reaction evidence="6">
        <text>arsenic triglutathione + [thioredoxin]-dithiol + S-adenosyl-L-methionine + 2 H2O = methylarsonous acid + [thioredoxin]-disulfide + 3 glutathione + S-adenosyl-L-homocysteine + H(+)</text>
        <dbReference type="Rhea" id="RHEA:69460"/>
        <dbReference type="Rhea" id="RHEA-COMP:10698"/>
        <dbReference type="Rhea" id="RHEA-COMP:10700"/>
        <dbReference type="ChEBI" id="CHEBI:15377"/>
        <dbReference type="ChEBI" id="CHEBI:15378"/>
        <dbReference type="ChEBI" id="CHEBI:17826"/>
        <dbReference type="ChEBI" id="CHEBI:29950"/>
        <dbReference type="ChEBI" id="CHEBI:50058"/>
        <dbReference type="ChEBI" id="CHEBI:57856"/>
        <dbReference type="ChEBI" id="CHEBI:57925"/>
        <dbReference type="ChEBI" id="CHEBI:59789"/>
        <dbReference type="ChEBI" id="CHEBI:183640"/>
        <dbReference type="EC" id="2.1.1.137"/>
    </reaction>
</comment>
<dbReference type="Gene3D" id="3.40.50.150">
    <property type="entry name" value="Vaccinia Virus protein VP39"/>
    <property type="match status" value="2"/>
</dbReference>
<protein>
    <recommendedName>
        <fullName evidence="5">Arsenite methyltransferase</fullName>
        <ecNumber evidence="4">2.1.1.137</ecNumber>
    </recommendedName>
</protein>
<evidence type="ECO:0000256" key="2">
    <source>
        <dbReference type="ARBA" id="ARBA00022691"/>
    </source>
</evidence>
<dbReference type="PANTHER" id="PTHR43675">
    <property type="entry name" value="ARSENITE METHYLTRANSFERASE"/>
    <property type="match status" value="1"/>
</dbReference>
<keyword evidence="2" id="KW-0949">S-adenosyl-L-methionine</keyword>
<keyword evidence="9" id="KW-0472">Membrane</keyword>
<evidence type="ECO:0000256" key="8">
    <source>
        <dbReference type="ARBA" id="ARBA00048428"/>
    </source>
</evidence>
<dbReference type="InterPro" id="IPR029063">
    <property type="entry name" value="SAM-dependent_MTases_sf"/>
</dbReference>
<dbReference type="InterPro" id="IPR026669">
    <property type="entry name" value="Arsenite_MeTrfase-like"/>
</dbReference>
<keyword evidence="12" id="KW-1185">Reference proteome</keyword>
<evidence type="ECO:0000256" key="6">
    <source>
        <dbReference type="ARBA" id="ARBA00047941"/>
    </source>
</evidence>
<evidence type="ECO:0000256" key="7">
    <source>
        <dbReference type="ARBA" id="ARBA00047943"/>
    </source>
</evidence>
<dbReference type="Pfam" id="PF13847">
    <property type="entry name" value="Methyltransf_31"/>
    <property type="match status" value="2"/>
</dbReference>
<gene>
    <name evidence="11" type="ORF">PLOB_00002968</name>
</gene>
<dbReference type="InterPro" id="IPR025714">
    <property type="entry name" value="Methyltranfer_dom"/>
</dbReference>
<dbReference type="CDD" id="cd02440">
    <property type="entry name" value="AdoMet_MTases"/>
    <property type="match status" value="1"/>
</dbReference>
<dbReference type="Proteomes" id="UP001159405">
    <property type="component" value="Unassembled WGS sequence"/>
</dbReference>
<evidence type="ECO:0000256" key="1">
    <source>
        <dbReference type="ARBA" id="ARBA00022679"/>
    </source>
</evidence>
<evidence type="ECO:0000256" key="3">
    <source>
        <dbReference type="ARBA" id="ARBA00034487"/>
    </source>
</evidence>
<dbReference type="Gene3D" id="3.40.5.100">
    <property type="match status" value="1"/>
</dbReference>
<comment type="catalytic activity">
    <reaction evidence="7">
        <text>arsenic triglutathione + 2 [thioredoxin]-dithiol + 2 S-adenosyl-L-methionine + H2O = dimethylarsinous acid + 2 [thioredoxin]-disulfide + 3 glutathione + 2 S-adenosyl-L-homocysteine + 2 H(+)</text>
        <dbReference type="Rhea" id="RHEA:69464"/>
        <dbReference type="Rhea" id="RHEA-COMP:10698"/>
        <dbReference type="Rhea" id="RHEA-COMP:10700"/>
        <dbReference type="ChEBI" id="CHEBI:15377"/>
        <dbReference type="ChEBI" id="CHEBI:15378"/>
        <dbReference type="ChEBI" id="CHEBI:23808"/>
        <dbReference type="ChEBI" id="CHEBI:29950"/>
        <dbReference type="ChEBI" id="CHEBI:50058"/>
        <dbReference type="ChEBI" id="CHEBI:57856"/>
        <dbReference type="ChEBI" id="CHEBI:57925"/>
        <dbReference type="ChEBI" id="CHEBI:59789"/>
        <dbReference type="ChEBI" id="CHEBI:183640"/>
        <dbReference type="EC" id="2.1.1.137"/>
    </reaction>
</comment>
<comment type="catalytic activity">
    <reaction evidence="8">
        <text>arsenic triglutathione + 3 [thioredoxin]-dithiol + 3 S-adenosyl-L-methionine = trimethylarsine + 3 [thioredoxin]-disulfide + 3 glutathione + 3 S-adenosyl-L-homocysteine + 3 H(+)</text>
        <dbReference type="Rhea" id="RHEA:69432"/>
        <dbReference type="Rhea" id="RHEA-COMP:10698"/>
        <dbReference type="Rhea" id="RHEA-COMP:10700"/>
        <dbReference type="ChEBI" id="CHEBI:15378"/>
        <dbReference type="ChEBI" id="CHEBI:27130"/>
        <dbReference type="ChEBI" id="CHEBI:29950"/>
        <dbReference type="ChEBI" id="CHEBI:50058"/>
        <dbReference type="ChEBI" id="CHEBI:57856"/>
        <dbReference type="ChEBI" id="CHEBI:57925"/>
        <dbReference type="ChEBI" id="CHEBI:59789"/>
        <dbReference type="ChEBI" id="CHEBI:183640"/>
        <dbReference type="EC" id="2.1.1.137"/>
    </reaction>
</comment>
<keyword evidence="1" id="KW-0808">Transferase</keyword>
<keyword evidence="9" id="KW-1133">Transmembrane helix</keyword>
<organism evidence="11 12">
    <name type="scientific">Porites lobata</name>
    <dbReference type="NCBI Taxonomy" id="104759"/>
    <lineage>
        <taxon>Eukaryota</taxon>
        <taxon>Metazoa</taxon>
        <taxon>Cnidaria</taxon>
        <taxon>Anthozoa</taxon>
        <taxon>Hexacorallia</taxon>
        <taxon>Scleractinia</taxon>
        <taxon>Fungiina</taxon>
        <taxon>Poritidae</taxon>
        <taxon>Porites</taxon>
    </lineage>
</organism>
<dbReference type="PANTHER" id="PTHR43675:SF8">
    <property type="entry name" value="ARSENITE METHYLTRANSFERASE"/>
    <property type="match status" value="1"/>
</dbReference>
<sequence>MSSENADHIKESVKDYYGKTLQTSDDLQTNACKIEATKMSSAVKDALKLIHEEVSSKFSGCGLVAPEAIEGKTILDLGSGSGQDCFVLSKLVGENGHVTGVDMTQEQVDLANKYVEYHAEKFGYSKPNTDFKLFFFFFFFIFFFYFILFYFIITLGIHLQYSYTVLGMTDFKLGEMERLSDIGIQENSIDIIISNCVVNLTADKKVVLKEAHKVLKNGGEVYFSDMYTDTKLPEALKEDKVLWGKGFAGALHWKELIELCKEVGFSGPYLVTSRPIEAEPELKKSLGDAKFVAATYRLFKIPGNKSTDAGFTVTYKGSIGDENPEEFKFDVHTTFTKTPKIVSAEVATVLRFSRFPSHLEFQPLEPGTSAPTDDVYRNADPFAYCAANNVAKASGSCKPKAV</sequence>
<evidence type="ECO:0000313" key="12">
    <source>
        <dbReference type="Proteomes" id="UP001159405"/>
    </source>
</evidence>
<reference evidence="11 12" key="1">
    <citation type="submission" date="2022-05" db="EMBL/GenBank/DDBJ databases">
        <authorList>
            <consortium name="Genoscope - CEA"/>
            <person name="William W."/>
        </authorList>
    </citation>
    <scope>NUCLEOTIDE SEQUENCE [LARGE SCALE GENOMIC DNA]</scope>
</reference>
<evidence type="ECO:0000256" key="4">
    <source>
        <dbReference type="ARBA" id="ARBA00034521"/>
    </source>
</evidence>
<name>A0ABN8N5Q7_9CNID</name>
<comment type="similarity">
    <text evidence="3">Belongs to the methyltransferase superfamily. Arsenite methyltransferase family.</text>
</comment>
<dbReference type="SUPFAM" id="SSF53335">
    <property type="entry name" value="S-adenosyl-L-methionine-dependent methyltransferases"/>
    <property type="match status" value="1"/>
</dbReference>
<accession>A0ABN8N5Q7</accession>
<dbReference type="EC" id="2.1.1.137" evidence="4"/>
<dbReference type="EMBL" id="CALNXK010000011">
    <property type="protein sequence ID" value="CAH3043524.1"/>
    <property type="molecule type" value="Genomic_DNA"/>
</dbReference>
<evidence type="ECO:0000256" key="9">
    <source>
        <dbReference type="SAM" id="Phobius"/>
    </source>
</evidence>
<evidence type="ECO:0000256" key="5">
    <source>
        <dbReference type="ARBA" id="ARBA00034545"/>
    </source>
</evidence>